<dbReference type="Proteomes" id="UP001162834">
    <property type="component" value="Chromosome"/>
</dbReference>
<organism evidence="2 3">
    <name type="scientific">Capillimicrobium parvum</name>
    <dbReference type="NCBI Taxonomy" id="2884022"/>
    <lineage>
        <taxon>Bacteria</taxon>
        <taxon>Bacillati</taxon>
        <taxon>Actinomycetota</taxon>
        <taxon>Thermoleophilia</taxon>
        <taxon>Solirubrobacterales</taxon>
        <taxon>Capillimicrobiaceae</taxon>
        <taxon>Capillimicrobium</taxon>
    </lineage>
</organism>
<gene>
    <name evidence="2" type="ORF">DSM104329_04436</name>
</gene>
<proteinExistence type="predicted"/>
<sequence>MRILGNGLEWLDCVAGLAAERHDVVALDRAAIRRAWAYPREDWWRAVVPDGWAPDVALFCSPEYHPVPPLIGALPCPVVLWVGDWYANWQAVSWIADQADLVLADATGVAALRRARVTDVVDVAECCPWTFDPRVHRPDWDAPAERDVGFLGNFNEAIQHERNRWLGRLTRLRPGIRVELGSGRFGADYVRFVQGSKIAFNFSLTGDVNMRAFEAPACGAMTLIDAGAAPEAARWFALGREVVVYDDGNIEALVEHYLHHDDERRAIARAGWERVQQHGPVQRLDQLLGHLESVARRRRPLDVARAGGRCAAHALSVRDDEVPESCELLLDPADRIDPSDGAVQVARAALYAALAGSGHPQAAEAVGWADEHLLRAIAADPGDAVARLSRAQLVSAAGQPEAGRAMALALADDLRAGRATAQPDRLPIVDTLAWRTRRQVPILSGADPRPDLSRLTLVAALRLAATLTADDLETRAALLAEALDRSGEDPVVRMELAICLLGLRPAEAVLHSAEVVERLPINVVGWQLHARALVSAGRPGEARAFVADRLEVTGRVRVDEGLLEGLHAIIAPLAATA</sequence>
<dbReference type="InterPro" id="IPR011990">
    <property type="entry name" value="TPR-like_helical_dom_sf"/>
</dbReference>
<dbReference type="EMBL" id="CP087164">
    <property type="protein sequence ID" value="UGS38014.1"/>
    <property type="molecule type" value="Genomic_DNA"/>
</dbReference>
<feature type="domain" description="Spore protein YkvP/CgeB glycosyl transferase-like" evidence="1">
    <location>
        <begin position="163"/>
        <end position="288"/>
    </location>
</feature>
<reference evidence="2" key="1">
    <citation type="journal article" date="2022" name="Int. J. Syst. Evol. Microbiol.">
        <title>Pseudomonas aegrilactucae sp. nov. and Pseudomonas morbosilactucae sp. nov., pathogens causing bacterial rot of lettuce in Japan.</title>
        <authorList>
            <person name="Sawada H."/>
            <person name="Fujikawa T."/>
            <person name="Satou M."/>
        </authorList>
    </citation>
    <scope>NUCLEOTIDE SEQUENCE</scope>
    <source>
        <strain evidence="2">0166_1</strain>
    </source>
</reference>
<accession>A0A9E6Y0V4</accession>
<dbReference type="KEGG" id="sbae:DSM104329_04436"/>
<dbReference type="InterPro" id="IPR055259">
    <property type="entry name" value="YkvP/CgeB_Glyco_trans-like"/>
</dbReference>
<evidence type="ECO:0000259" key="1">
    <source>
        <dbReference type="Pfam" id="PF13524"/>
    </source>
</evidence>
<protein>
    <recommendedName>
        <fullName evidence="1">Spore protein YkvP/CgeB glycosyl transferase-like domain-containing protein</fullName>
    </recommendedName>
</protein>
<evidence type="ECO:0000313" key="3">
    <source>
        <dbReference type="Proteomes" id="UP001162834"/>
    </source>
</evidence>
<dbReference type="AlphaFoldDB" id="A0A9E6Y0V4"/>
<dbReference type="Gene3D" id="1.25.40.10">
    <property type="entry name" value="Tetratricopeptide repeat domain"/>
    <property type="match status" value="1"/>
</dbReference>
<evidence type="ECO:0000313" key="2">
    <source>
        <dbReference type="EMBL" id="UGS38014.1"/>
    </source>
</evidence>
<dbReference type="Pfam" id="PF13524">
    <property type="entry name" value="Glyco_trans_1_2"/>
    <property type="match status" value="1"/>
</dbReference>
<dbReference type="RefSeq" id="WP_259312050.1">
    <property type="nucleotide sequence ID" value="NZ_CP087164.1"/>
</dbReference>
<keyword evidence="3" id="KW-1185">Reference proteome</keyword>
<name>A0A9E6Y0V4_9ACTN</name>